<organism evidence="5 6">
    <name type="scientific">Spirosoma profusum</name>
    <dbReference type="NCBI Taxonomy" id="2771354"/>
    <lineage>
        <taxon>Bacteria</taxon>
        <taxon>Pseudomonadati</taxon>
        <taxon>Bacteroidota</taxon>
        <taxon>Cytophagia</taxon>
        <taxon>Cytophagales</taxon>
        <taxon>Cytophagaceae</taxon>
        <taxon>Spirosoma</taxon>
    </lineage>
</organism>
<sequence>MPKNYPYKPPFLSKPADDDLAKQWVVEYGVWSEQREKLVRKRVVISGKSVAERLHDAKEVIELLTEELKAGVYFEPVDQPEPSSAPIDLRQDIACKEAIDYYLDTIHSSLSKASRRTYKTCGNTFRNYLKDKKLAKIKLRLFGVPQVYGFTDYLSRERKMGNRNFNNHRGWLVSFFEFYRKRKIITANPVQEAEIAKKKVASGQHIPFREDQIGEIVDYFQANRDDQFWLFLNCIYYTFARPHEELRLVKVRHLFERTLHINPTDSKDGDNNHKIIPAPLNALLTNCGSGSTLPITTSSPN</sequence>
<protein>
    <submittedName>
        <fullName evidence="5">Phage integrase SAM-like domain-containing protein</fullName>
    </submittedName>
</protein>
<dbReference type="PROSITE" id="PS51900">
    <property type="entry name" value="CB"/>
    <property type="match status" value="1"/>
</dbReference>
<gene>
    <name evidence="5" type="ORF">IC229_29350</name>
</gene>
<evidence type="ECO:0000256" key="3">
    <source>
        <dbReference type="PROSITE-ProRule" id="PRU01248"/>
    </source>
</evidence>
<evidence type="ECO:0000256" key="1">
    <source>
        <dbReference type="ARBA" id="ARBA00022908"/>
    </source>
</evidence>
<keyword evidence="2 3" id="KW-0238">DNA-binding</keyword>
<evidence type="ECO:0000313" key="5">
    <source>
        <dbReference type="EMBL" id="MBD2704776.1"/>
    </source>
</evidence>
<dbReference type="InterPro" id="IPR011010">
    <property type="entry name" value="DNA_brk_join_enz"/>
</dbReference>
<dbReference type="GO" id="GO:0015074">
    <property type="term" value="P:DNA integration"/>
    <property type="evidence" value="ECO:0007669"/>
    <property type="project" value="UniProtKB-KW"/>
</dbReference>
<dbReference type="SUPFAM" id="SSF56349">
    <property type="entry name" value="DNA breaking-rejoining enzymes"/>
    <property type="match status" value="1"/>
</dbReference>
<feature type="domain" description="Core-binding (CB)" evidence="4">
    <location>
        <begin position="93"/>
        <end position="180"/>
    </location>
</feature>
<dbReference type="GO" id="GO:0003677">
    <property type="term" value="F:DNA binding"/>
    <property type="evidence" value="ECO:0007669"/>
    <property type="project" value="UniProtKB-UniRule"/>
</dbReference>
<comment type="caution">
    <text evidence="5">The sequence shown here is derived from an EMBL/GenBank/DDBJ whole genome shotgun (WGS) entry which is preliminary data.</text>
</comment>
<reference evidence="5" key="1">
    <citation type="submission" date="2020-09" db="EMBL/GenBank/DDBJ databases">
        <authorList>
            <person name="Kim M.K."/>
        </authorList>
    </citation>
    <scope>NUCLEOTIDE SEQUENCE</scope>
    <source>
        <strain evidence="5">BT702</strain>
    </source>
</reference>
<dbReference type="AlphaFoldDB" id="A0A927AUS0"/>
<evidence type="ECO:0000259" key="4">
    <source>
        <dbReference type="PROSITE" id="PS51900"/>
    </source>
</evidence>
<evidence type="ECO:0000313" key="6">
    <source>
        <dbReference type="Proteomes" id="UP000598820"/>
    </source>
</evidence>
<name>A0A927AUS0_9BACT</name>
<dbReference type="Gene3D" id="1.10.150.130">
    <property type="match status" value="1"/>
</dbReference>
<dbReference type="InterPro" id="IPR010998">
    <property type="entry name" value="Integrase_recombinase_N"/>
</dbReference>
<dbReference type="RefSeq" id="WP_190891627.1">
    <property type="nucleotide sequence ID" value="NZ_JACWZY010000036.1"/>
</dbReference>
<dbReference type="InterPro" id="IPR044068">
    <property type="entry name" value="CB"/>
</dbReference>
<dbReference type="Proteomes" id="UP000598820">
    <property type="component" value="Unassembled WGS sequence"/>
</dbReference>
<keyword evidence="1" id="KW-0229">DNA integration</keyword>
<evidence type="ECO:0000256" key="2">
    <source>
        <dbReference type="ARBA" id="ARBA00023125"/>
    </source>
</evidence>
<proteinExistence type="predicted"/>
<accession>A0A927AUS0</accession>
<keyword evidence="6" id="KW-1185">Reference proteome</keyword>
<dbReference type="EMBL" id="JACWZY010000036">
    <property type="protein sequence ID" value="MBD2704776.1"/>
    <property type="molecule type" value="Genomic_DNA"/>
</dbReference>